<evidence type="ECO:0000313" key="3">
    <source>
        <dbReference type="EMBL" id="CDP29822.1"/>
    </source>
</evidence>
<accession>B2AM99</accession>
<reference evidence="3" key="4">
    <citation type="submission" date="2015-04" db="EMBL/GenBank/DDBJ databases">
        <title>Maintaining two mating types: Structure of the mating type locus and its role in heterokaryosis in Podospora anserina.</title>
        <authorList>
            <person name="Grognet P."/>
            <person name="Bidard F."/>
            <person name="Kuchly C."/>
            <person name="Chan Ho Tong L."/>
            <person name="Coppin E."/>
            <person name="Ait Benkhali J."/>
            <person name="Couloux A."/>
            <person name="Wincker P."/>
            <person name="Debuchy R."/>
            <person name="Silar P."/>
        </authorList>
    </citation>
    <scope>NUCLEOTIDE SEQUENCE</scope>
</reference>
<dbReference type="AlphaFoldDB" id="B2AM99"/>
<dbReference type="EMBL" id="CU633870">
    <property type="protein sequence ID" value="CAP65088.1"/>
    <property type="molecule type" value="Genomic_DNA"/>
</dbReference>
<evidence type="ECO:0000256" key="1">
    <source>
        <dbReference type="SAM" id="MobiDB-lite"/>
    </source>
</evidence>
<dbReference type="VEuPathDB" id="FungiDB:PODANS_5_6735"/>
<protein>
    <submittedName>
        <fullName evidence="2">Podospora anserina S mat+ genomic DNA chromosome 5, supercontig 8</fullName>
    </submittedName>
</protein>
<keyword evidence="4" id="KW-1185">Reference proteome</keyword>
<dbReference type="RefSeq" id="XP_001905180.1">
    <property type="nucleotide sequence ID" value="XM_001905145.1"/>
</dbReference>
<dbReference type="KEGG" id="pan:PODANSg2203"/>
<gene>
    <name evidence="2" type="ORF">PODANS_5_6735</name>
</gene>
<sequence length="208" mass="22369">MEVWKMTRNMPQMMRDVDDEMSEQAAESELLHETGKRYEDWIVENCIFVPLDSGAGIKPGLGGNKDSGVAGDIVKVEISDVSISANAINCVSIPTNTGDAGKDGKVTGQELKAQGHSRQVQVATGKRKRDLADVGNGDANAGKKSKTRGMDAIPDQDIPVASKRKNTGLAFPGADVRVGGRRVRAEGPGSRDWSTWRIVASSCWRGRC</sequence>
<dbReference type="GeneID" id="6189321"/>
<organism evidence="2">
    <name type="scientific">Podospora anserina (strain S / ATCC MYA-4624 / DSM 980 / FGSC 10383)</name>
    <name type="common">Pleurage anserina</name>
    <dbReference type="NCBI Taxonomy" id="515849"/>
    <lineage>
        <taxon>Eukaryota</taxon>
        <taxon>Fungi</taxon>
        <taxon>Dikarya</taxon>
        <taxon>Ascomycota</taxon>
        <taxon>Pezizomycotina</taxon>
        <taxon>Sordariomycetes</taxon>
        <taxon>Sordariomycetidae</taxon>
        <taxon>Sordariales</taxon>
        <taxon>Podosporaceae</taxon>
        <taxon>Podospora</taxon>
        <taxon>Podospora anserina</taxon>
    </lineage>
</organism>
<feature type="region of interest" description="Disordered" evidence="1">
    <location>
        <begin position="123"/>
        <end position="154"/>
    </location>
</feature>
<evidence type="ECO:0000313" key="4">
    <source>
        <dbReference type="Proteomes" id="UP000001197"/>
    </source>
</evidence>
<dbReference type="EMBL" id="FO904940">
    <property type="protein sequence ID" value="CDP29822.1"/>
    <property type="molecule type" value="Genomic_DNA"/>
</dbReference>
<reference evidence="2 4" key="1">
    <citation type="journal article" date="2008" name="Genome Biol.">
        <title>The genome sequence of the model ascomycete fungus Podospora anserina.</title>
        <authorList>
            <person name="Espagne E."/>
            <person name="Lespinet O."/>
            <person name="Malagnac F."/>
            <person name="Da Silva C."/>
            <person name="Jaillon O."/>
            <person name="Porcel B.M."/>
            <person name="Couloux A."/>
            <person name="Aury J.-M."/>
            <person name="Segurens B."/>
            <person name="Poulain J."/>
            <person name="Anthouard V."/>
            <person name="Grossetete S."/>
            <person name="Khalili H."/>
            <person name="Coppin E."/>
            <person name="Dequard-Chablat M."/>
            <person name="Picard M."/>
            <person name="Contamine V."/>
            <person name="Arnaise S."/>
            <person name="Bourdais A."/>
            <person name="Berteaux-Lecellier V."/>
            <person name="Gautheret D."/>
            <person name="de Vries R.P."/>
            <person name="Battaglia E."/>
            <person name="Coutinho P.M."/>
            <person name="Danchin E.G.J."/>
            <person name="Henrissat B."/>
            <person name="El Khoury R."/>
            <person name="Sainsard-Chanet A."/>
            <person name="Boivin A."/>
            <person name="Pinan-Lucarre B."/>
            <person name="Sellem C.H."/>
            <person name="Debuchy R."/>
            <person name="Wincker P."/>
            <person name="Weissenbach J."/>
            <person name="Silar P."/>
        </authorList>
    </citation>
    <scope>NUCLEOTIDE SEQUENCE [LARGE SCALE GENOMIC DNA]</scope>
    <source>
        <strain evidence="4">S / ATCC MYA-4624 / DSM 980 / FGSC 10383</strain>
        <strain evidence="2">S mat+</strain>
    </source>
</reference>
<reference evidence="4" key="3">
    <citation type="journal article" date="2014" name="Genetics">
        <title>Maintaining two mating types: Structure of the mating type locus and its role in heterokaryosis in Podospora anserina.</title>
        <authorList>
            <person name="Grognet P."/>
            <person name="Bidard F."/>
            <person name="Kuchly C."/>
            <person name="Tong L.C.H."/>
            <person name="Coppin E."/>
            <person name="Benkhali J.A."/>
            <person name="Couloux A."/>
            <person name="Wincker P."/>
            <person name="Debuchy R."/>
            <person name="Silar P."/>
        </authorList>
    </citation>
    <scope>GENOME REANNOTATION</scope>
    <source>
        <strain evidence="4">S / ATCC MYA-4624 / DSM 980 / FGSC 10383</strain>
    </source>
</reference>
<reference evidence="2" key="2">
    <citation type="submission" date="2008-07" db="EMBL/GenBank/DDBJ databases">
        <authorList>
            <person name="Genoscope - CEA"/>
        </authorList>
    </citation>
    <scope>NUCLEOTIDE SEQUENCE</scope>
    <source>
        <strain evidence="2">S mat+</strain>
    </source>
</reference>
<evidence type="ECO:0000313" key="2">
    <source>
        <dbReference type="EMBL" id="CAP65088.1"/>
    </source>
</evidence>
<name>B2AM99_PODAN</name>
<dbReference type="HOGENOM" id="CLU_1321375_0_0_1"/>
<proteinExistence type="predicted"/>
<dbReference type="Proteomes" id="UP000001197">
    <property type="component" value="Chromosome 5"/>
</dbReference>